<reference evidence="1 2" key="1">
    <citation type="journal article" date="2016" name="Virology">
        <title>The genome of AR9, a giant transducing Bacillus phage encoding two multisubunit RNA polymerases.</title>
        <authorList>
            <person name="Lavysh D."/>
            <person name="Sokolova M."/>
            <person name="Minakhin L."/>
            <person name="Yakunina M."/>
            <person name="Artamonova T."/>
            <person name="Kozyavkin S."/>
            <person name="Makarova K.S."/>
            <person name="Koonin E.V."/>
            <person name="Severinov K."/>
        </authorList>
    </citation>
    <scope>NUCLEOTIDE SEQUENCE [LARGE SCALE GENOMIC DNA]</scope>
</reference>
<dbReference type="GeneID" id="29058815"/>
<protein>
    <submittedName>
        <fullName evidence="1">Uncharacterized protein</fullName>
    </submittedName>
</protein>
<organism evidence="1 2">
    <name type="scientific">Bacillus phage AR9</name>
    <dbReference type="NCBI Taxonomy" id="1815509"/>
    <lineage>
        <taxon>Viruses</taxon>
        <taxon>Duplodnaviria</taxon>
        <taxon>Heunggongvirae</taxon>
        <taxon>Uroviricota</taxon>
        <taxon>Caudoviricetes</taxon>
        <taxon>Takahashivirus</taxon>
        <taxon>Bacillus phage PBS1</taxon>
    </lineage>
</organism>
<evidence type="ECO:0000313" key="2">
    <source>
        <dbReference type="Proteomes" id="UP000202618"/>
    </source>
</evidence>
<evidence type="ECO:0000313" key="1">
    <source>
        <dbReference type="EMBL" id="AMS01181.1"/>
    </source>
</evidence>
<sequence>MSLSDSIGVGRVTKLDKDELKRELEKFYNTSNHPKREKLFELAWEYGHGHGSHEVDFYYDDLIDLIR</sequence>
<proteinExistence type="predicted"/>
<dbReference type="Proteomes" id="UP000202618">
    <property type="component" value="Segment"/>
</dbReference>
<dbReference type="OrthoDB" id="29072at10239"/>
<dbReference type="KEGG" id="vg:29058815"/>
<dbReference type="RefSeq" id="YP_009283001.1">
    <property type="nucleotide sequence ID" value="NC_031039.1"/>
</dbReference>
<name>A0A172JI06_BPPB1</name>
<accession>A0A172JI06</accession>
<gene>
    <name evidence="1" type="ORF">AR9_g097</name>
</gene>
<dbReference type="EMBL" id="KU878088">
    <property type="protein sequence ID" value="AMS01181.1"/>
    <property type="molecule type" value="Genomic_DNA"/>
</dbReference>